<dbReference type="PROSITE" id="PS50178">
    <property type="entry name" value="ZF_FYVE"/>
    <property type="match status" value="1"/>
</dbReference>
<dbReference type="WBParaSite" id="PSAMB.scaffold6size149219.g68.t1">
    <property type="protein sequence ID" value="PSAMB.scaffold6size149219.g68.t1"/>
    <property type="gene ID" value="PSAMB.scaffold6size149219.g68"/>
</dbReference>
<dbReference type="SUPFAM" id="SSF57903">
    <property type="entry name" value="FYVE/PHD zinc finger"/>
    <property type="match status" value="1"/>
</dbReference>
<evidence type="ECO:0000313" key="8">
    <source>
        <dbReference type="WBParaSite" id="PSAMB.scaffold6size149219.g68.t1"/>
    </source>
</evidence>
<dbReference type="Pfam" id="PF01363">
    <property type="entry name" value="FYVE"/>
    <property type="match status" value="1"/>
</dbReference>
<accession>A0A914X8M0</accession>
<dbReference type="PROSITE" id="PS50003">
    <property type="entry name" value="PH_DOMAIN"/>
    <property type="match status" value="1"/>
</dbReference>
<dbReference type="PANTHER" id="PTHR46280:SF3">
    <property type="entry name" value="PLECKSTRIN HOMOLOGY DOMAIN-CONTAINING FAMILY F MEMBER 1 HOMOLOG"/>
    <property type="match status" value="1"/>
</dbReference>
<sequence length="372" mass="42099">MCRKEPRAKQFFLFNDVLVYGRIVKTNELFDNQRIIPLQDVVVETLPDAAETRNGWLLKTKQKSFALFASSETEKEYWMKYIEKCVQDLLTKENKPPAMDHAPVWIPDNEKEQCMLCPKNFTLLVRRHHCRKCGILVCQSCSSRRLTLASSKDSVRVCDSCYVVEKNAGRGIMMTFEKAGNHSLSNNTKEDLTKTATSAASALASTRPWTATFYKKNEAAKQLNVQNITEVEQKAKEQLAQLIYNELISETDEETGHNQAASYPTIKISGIHILADAAWQSAGMTPAMTSAEKETIMNDPQLAKQVKELKRNILLKKGATNDVKITASELLDRQEEVKEISKSFGSRMIAVHGVHMIHHIIHVLIMIIFKVL</sequence>
<dbReference type="PANTHER" id="PTHR46280">
    <property type="entry name" value="PLECKSTRIN HOMOLOGY DOMAIN-CONTAINING FAMILY F MEMBER 2-RELATED"/>
    <property type="match status" value="1"/>
</dbReference>
<evidence type="ECO:0000256" key="4">
    <source>
        <dbReference type="PROSITE-ProRule" id="PRU00091"/>
    </source>
</evidence>
<keyword evidence="7" id="KW-1185">Reference proteome</keyword>
<evidence type="ECO:0000313" key="7">
    <source>
        <dbReference type="Proteomes" id="UP000887566"/>
    </source>
</evidence>
<dbReference type="Gene3D" id="3.30.40.10">
    <property type="entry name" value="Zinc/RING finger domain, C3HC4 (zinc finger)"/>
    <property type="match status" value="1"/>
</dbReference>
<dbReference type="InterPro" id="IPR011993">
    <property type="entry name" value="PH-like_dom_sf"/>
</dbReference>
<keyword evidence="3" id="KW-0862">Zinc</keyword>
<dbReference type="InterPro" id="IPR051765">
    <property type="entry name" value="PH_domain-containing_F"/>
</dbReference>
<dbReference type="GO" id="GO:0005769">
    <property type="term" value="C:early endosome"/>
    <property type="evidence" value="ECO:0007669"/>
    <property type="project" value="TreeGrafter"/>
</dbReference>
<dbReference type="InterPro" id="IPR013083">
    <property type="entry name" value="Znf_RING/FYVE/PHD"/>
</dbReference>
<dbReference type="GO" id="GO:0035091">
    <property type="term" value="F:phosphatidylinositol binding"/>
    <property type="evidence" value="ECO:0007669"/>
    <property type="project" value="TreeGrafter"/>
</dbReference>
<dbReference type="AlphaFoldDB" id="A0A914X8M0"/>
<feature type="domain" description="PH" evidence="5">
    <location>
        <begin position="1"/>
        <end position="87"/>
    </location>
</feature>
<dbReference type="InterPro" id="IPR017455">
    <property type="entry name" value="Znf_FYVE-rel"/>
</dbReference>
<dbReference type="GO" id="GO:0008333">
    <property type="term" value="P:endosome to lysosome transport"/>
    <property type="evidence" value="ECO:0007669"/>
    <property type="project" value="TreeGrafter"/>
</dbReference>
<evidence type="ECO:0000259" key="5">
    <source>
        <dbReference type="PROSITE" id="PS50003"/>
    </source>
</evidence>
<dbReference type="InterPro" id="IPR001849">
    <property type="entry name" value="PH_domain"/>
</dbReference>
<evidence type="ECO:0000259" key="6">
    <source>
        <dbReference type="PROSITE" id="PS50178"/>
    </source>
</evidence>
<dbReference type="GO" id="GO:0008270">
    <property type="term" value="F:zinc ion binding"/>
    <property type="evidence" value="ECO:0007669"/>
    <property type="project" value="UniProtKB-KW"/>
</dbReference>
<evidence type="ECO:0000256" key="1">
    <source>
        <dbReference type="ARBA" id="ARBA00022723"/>
    </source>
</evidence>
<dbReference type="SUPFAM" id="SSF50729">
    <property type="entry name" value="PH domain-like"/>
    <property type="match status" value="1"/>
</dbReference>
<dbReference type="Proteomes" id="UP000887566">
    <property type="component" value="Unplaced"/>
</dbReference>
<evidence type="ECO:0000256" key="2">
    <source>
        <dbReference type="ARBA" id="ARBA00022771"/>
    </source>
</evidence>
<keyword evidence="2 4" id="KW-0863">Zinc-finger</keyword>
<proteinExistence type="predicted"/>
<keyword evidence="1" id="KW-0479">Metal-binding</keyword>
<dbReference type="Gene3D" id="2.30.29.30">
    <property type="entry name" value="Pleckstrin-homology domain (PH domain)/Phosphotyrosine-binding domain (PTB)"/>
    <property type="match status" value="1"/>
</dbReference>
<dbReference type="GO" id="GO:0007032">
    <property type="term" value="P:endosome organization"/>
    <property type="evidence" value="ECO:0007669"/>
    <property type="project" value="TreeGrafter"/>
</dbReference>
<name>A0A914X8M0_9BILA</name>
<protein>
    <submittedName>
        <fullName evidence="8">Uncharacterized protein</fullName>
    </submittedName>
</protein>
<dbReference type="SMART" id="SM00064">
    <property type="entry name" value="FYVE"/>
    <property type="match status" value="1"/>
</dbReference>
<dbReference type="Pfam" id="PF00169">
    <property type="entry name" value="PH"/>
    <property type="match status" value="1"/>
</dbReference>
<feature type="domain" description="FYVE-type" evidence="6">
    <location>
        <begin position="108"/>
        <end position="166"/>
    </location>
</feature>
<evidence type="ECO:0000256" key="3">
    <source>
        <dbReference type="ARBA" id="ARBA00022833"/>
    </source>
</evidence>
<dbReference type="InterPro" id="IPR011011">
    <property type="entry name" value="Znf_FYVE_PHD"/>
</dbReference>
<organism evidence="7 8">
    <name type="scientific">Plectus sambesii</name>
    <dbReference type="NCBI Taxonomy" id="2011161"/>
    <lineage>
        <taxon>Eukaryota</taxon>
        <taxon>Metazoa</taxon>
        <taxon>Ecdysozoa</taxon>
        <taxon>Nematoda</taxon>
        <taxon>Chromadorea</taxon>
        <taxon>Plectida</taxon>
        <taxon>Plectina</taxon>
        <taxon>Plectoidea</taxon>
        <taxon>Plectidae</taxon>
        <taxon>Plectus</taxon>
    </lineage>
</organism>
<dbReference type="InterPro" id="IPR000306">
    <property type="entry name" value="Znf_FYVE"/>
</dbReference>
<reference evidence="8" key="1">
    <citation type="submission" date="2022-11" db="UniProtKB">
        <authorList>
            <consortium name="WormBaseParasite"/>
        </authorList>
    </citation>
    <scope>IDENTIFICATION</scope>
</reference>